<dbReference type="PANTHER" id="PTHR13016:SF0">
    <property type="entry name" value="AMME SYNDROME CANDIDATE GENE 1 PROTEIN"/>
    <property type="match status" value="1"/>
</dbReference>
<accession>A0AAD9L1R5</accession>
<gene>
    <name evidence="3" type="ORF">NP493_399g01026</name>
</gene>
<feature type="domain" description="AMMECR1" evidence="2">
    <location>
        <begin position="1"/>
        <end position="162"/>
    </location>
</feature>
<dbReference type="InterPro" id="IPR027485">
    <property type="entry name" value="AMMECR1_N"/>
</dbReference>
<organism evidence="3 4">
    <name type="scientific">Ridgeia piscesae</name>
    <name type="common">Tubeworm</name>
    <dbReference type="NCBI Taxonomy" id="27915"/>
    <lineage>
        <taxon>Eukaryota</taxon>
        <taxon>Metazoa</taxon>
        <taxon>Spiralia</taxon>
        <taxon>Lophotrochozoa</taxon>
        <taxon>Annelida</taxon>
        <taxon>Polychaeta</taxon>
        <taxon>Sedentaria</taxon>
        <taxon>Canalipalpata</taxon>
        <taxon>Sabellida</taxon>
        <taxon>Siboglinidae</taxon>
        <taxon>Ridgeia</taxon>
    </lineage>
</organism>
<dbReference type="PROSITE" id="PS51112">
    <property type="entry name" value="AMMECR1"/>
    <property type="match status" value="1"/>
</dbReference>
<evidence type="ECO:0000256" key="1">
    <source>
        <dbReference type="SAM" id="MobiDB-lite"/>
    </source>
</evidence>
<dbReference type="Gene3D" id="3.30.700.20">
    <property type="entry name" value="Hypothetical protein ph0010, domain 1"/>
    <property type="match status" value="1"/>
</dbReference>
<feature type="region of interest" description="Disordered" evidence="1">
    <location>
        <begin position="176"/>
        <end position="211"/>
    </location>
</feature>
<dbReference type="Proteomes" id="UP001209878">
    <property type="component" value="Unassembled WGS sequence"/>
</dbReference>
<dbReference type="Pfam" id="PF01871">
    <property type="entry name" value="AMMECR1"/>
    <property type="match status" value="1"/>
</dbReference>
<dbReference type="EMBL" id="JAODUO010000399">
    <property type="protein sequence ID" value="KAK2181426.1"/>
    <property type="molecule type" value="Genomic_DNA"/>
</dbReference>
<comment type="caution">
    <text evidence="3">The sequence shown here is derived from an EMBL/GenBank/DDBJ whole genome shotgun (WGS) entry which is preliminary data.</text>
</comment>
<evidence type="ECO:0000259" key="2">
    <source>
        <dbReference type="PROSITE" id="PS51112"/>
    </source>
</evidence>
<feature type="compositionally biased region" description="Basic and acidic residues" evidence="1">
    <location>
        <begin position="183"/>
        <end position="195"/>
    </location>
</feature>
<dbReference type="InterPro" id="IPR002733">
    <property type="entry name" value="AMMECR1_domain"/>
</dbReference>
<dbReference type="InterPro" id="IPR023473">
    <property type="entry name" value="AMMECR1"/>
</dbReference>
<evidence type="ECO:0000313" key="3">
    <source>
        <dbReference type="EMBL" id="KAK2181426.1"/>
    </source>
</evidence>
<dbReference type="PANTHER" id="PTHR13016">
    <property type="entry name" value="AMMECR1 HOMOLOG"/>
    <property type="match status" value="1"/>
</dbReference>
<dbReference type="FunFam" id="3.30.700.20:FF:000001">
    <property type="entry name" value="AMME syndrome candidate gene 1"/>
    <property type="match status" value="1"/>
</dbReference>
<proteinExistence type="predicted"/>
<sequence>MSFSCFSPLFVTWKIGRDRRLRGCIGTFTAMNLHSGLREYAVTSAMKDSRFSAITKDEFGRLHCSVSILINFEDAQSCLDWEVGRHGIRIEFLNEKGHKKTATYLPEVASEQGWDQVQTIESLLRKGGYKGPLTADVYKSIRLTRYQSEKLTMSYSDYICHKNPALAATMHPITNGVVPNGHHVPDHHGDRRHGSSDSGRSGRYSSTNHRS</sequence>
<evidence type="ECO:0000313" key="4">
    <source>
        <dbReference type="Proteomes" id="UP001209878"/>
    </source>
</evidence>
<dbReference type="InterPro" id="IPR036071">
    <property type="entry name" value="AMMECR1_dom_sf"/>
</dbReference>
<dbReference type="AlphaFoldDB" id="A0AAD9L1R5"/>
<dbReference type="SUPFAM" id="SSF143447">
    <property type="entry name" value="AMMECR1-like"/>
    <property type="match status" value="1"/>
</dbReference>
<dbReference type="NCBIfam" id="TIGR00296">
    <property type="entry name" value="TIGR00296 family protein"/>
    <property type="match status" value="1"/>
</dbReference>
<keyword evidence="4" id="KW-1185">Reference proteome</keyword>
<protein>
    <recommendedName>
        <fullName evidence="2">AMMECR1 domain-containing protein</fullName>
    </recommendedName>
</protein>
<name>A0AAD9L1R5_RIDPI</name>
<reference evidence="3" key="1">
    <citation type="journal article" date="2023" name="Mol. Biol. Evol.">
        <title>Third-Generation Sequencing Reveals the Adaptive Role of the Epigenome in Three Deep-Sea Polychaetes.</title>
        <authorList>
            <person name="Perez M."/>
            <person name="Aroh O."/>
            <person name="Sun Y."/>
            <person name="Lan Y."/>
            <person name="Juniper S.K."/>
            <person name="Young C.R."/>
            <person name="Angers B."/>
            <person name="Qian P.Y."/>
        </authorList>
    </citation>
    <scope>NUCLEOTIDE SEQUENCE</scope>
    <source>
        <strain evidence="3">R07B-5</strain>
    </source>
</reference>